<dbReference type="Proteomes" id="UP000287651">
    <property type="component" value="Unassembled WGS sequence"/>
</dbReference>
<protein>
    <submittedName>
        <fullName evidence="1">Uncharacterized protein</fullName>
    </submittedName>
</protein>
<sequence length="105" mass="10997">MANAPDSSRSVIEAGDCPSSMIKHVLAILPMQSLINGSGYVTKHSTWGGFTTEGLTPILLLPVAPSLHAKKLTPVSTLMPSLLVGMAKHLYLPSLLTGMSQAVTV</sequence>
<dbReference type="AlphaFoldDB" id="A0A426ZJH5"/>
<comment type="caution">
    <text evidence="1">The sequence shown here is derived from an EMBL/GenBank/DDBJ whole genome shotgun (WGS) entry which is preliminary data.</text>
</comment>
<reference evidence="1 2" key="1">
    <citation type="journal article" date="2014" name="Agronomy (Basel)">
        <title>A Draft Genome Sequence for Ensete ventricosum, the Drought-Tolerant Tree Against Hunger.</title>
        <authorList>
            <person name="Harrison J."/>
            <person name="Moore K.A."/>
            <person name="Paszkiewicz K."/>
            <person name="Jones T."/>
            <person name="Grant M."/>
            <person name="Ambacheew D."/>
            <person name="Muzemil S."/>
            <person name="Studholme D.J."/>
        </authorList>
    </citation>
    <scope>NUCLEOTIDE SEQUENCE [LARGE SCALE GENOMIC DNA]</scope>
</reference>
<dbReference type="EMBL" id="AMZH03006312">
    <property type="protein sequence ID" value="RRT64137.1"/>
    <property type="molecule type" value="Genomic_DNA"/>
</dbReference>
<name>A0A426ZJH5_ENSVE</name>
<gene>
    <name evidence="1" type="ORF">B296_00013542</name>
</gene>
<proteinExistence type="predicted"/>
<evidence type="ECO:0000313" key="2">
    <source>
        <dbReference type="Proteomes" id="UP000287651"/>
    </source>
</evidence>
<evidence type="ECO:0000313" key="1">
    <source>
        <dbReference type="EMBL" id="RRT64137.1"/>
    </source>
</evidence>
<organism evidence="1 2">
    <name type="scientific">Ensete ventricosum</name>
    <name type="common">Abyssinian banana</name>
    <name type="synonym">Musa ensete</name>
    <dbReference type="NCBI Taxonomy" id="4639"/>
    <lineage>
        <taxon>Eukaryota</taxon>
        <taxon>Viridiplantae</taxon>
        <taxon>Streptophyta</taxon>
        <taxon>Embryophyta</taxon>
        <taxon>Tracheophyta</taxon>
        <taxon>Spermatophyta</taxon>
        <taxon>Magnoliopsida</taxon>
        <taxon>Liliopsida</taxon>
        <taxon>Zingiberales</taxon>
        <taxon>Musaceae</taxon>
        <taxon>Ensete</taxon>
    </lineage>
</organism>
<accession>A0A426ZJH5</accession>